<keyword evidence="4" id="KW-1185">Reference proteome</keyword>
<dbReference type="EMBL" id="FOWQ01000001">
    <property type="protein sequence ID" value="SFO78661.1"/>
    <property type="molecule type" value="Genomic_DNA"/>
</dbReference>
<evidence type="ECO:0000259" key="2">
    <source>
        <dbReference type="Pfam" id="PF13581"/>
    </source>
</evidence>
<dbReference type="AlphaFoldDB" id="A0A1I5K205"/>
<dbReference type="Proteomes" id="UP000198857">
    <property type="component" value="Unassembled WGS sequence"/>
</dbReference>
<protein>
    <recommendedName>
        <fullName evidence="2">Histidine kinase/HSP90-like ATPase domain-containing protein</fullName>
    </recommendedName>
</protein>
<dbReference type="SUPFAM" id="SSF55874">
    <property type="entry name" value="ATPase domain of HSP90 chaperone/DNA topoisomerase II/histidine kinase"/>
    <property type="match status" value="1"/>
</dbReference>
<dbReference type="InterPro" id="IPR003594">
    <property type="entry name" value="HATPase_dom"/>
</dbReference>
<dbReference type="PANTHER" id="PTHR35526:SF3">
    <property type="entry name" value="ANTI-SIGMA-F FACTOR RSBW"/>
    <property type="match status" value="1"/>
</dbReference>
<feature type="domain" description="Histidine kinase/HSP90-like ATPase" evidence="2">
    <location>
        <begin position="41"/>
        <end position="141"/>
    </location>
</feature>
<dbReference type="InterPro" id="IPR036890">
    <property type="entry name" value="HATPase_C_sf"/>
</dbReference>
<sequence>MEQVCWTRRPLPTVSPGPLVTWEQELRTPIDLTVSRHHLRRMVHTRWLRHRAPVDVDGLLLVYEELTSNGLRHGRSPVHVRVTATGGGWLVDVIDAAVEQPPATAGDRDPADGGLGLPLVARLCRAHGWTVEDGRKHVWARVQAA</sequence>
<proteinExistence type="predicted"/>
<evidence type="ECO:0000256" key="1">
    <source>
        <dbReference type="ARBA" id="ARBA00022527"/>
    </source>
</evidence>
<evidence type="ECO:0000313" key="3">
    <source>
        <dbReference type="EMBL" id="SFO78661.1"/>
    </source>
</evidence>
<reference evidence="4" key="1">
    <citation type="submission" date="2016-10" db="EMBL/GenBank/DDBJ databases">
        <authorList>
            <person name="Varghese N."/>
            <person name="Submissions S."/>
        </authorList>
    </citation>
    <scope>NUCLEOTIDE SEQUENCE [LARGE SCALE GENOMIC DNA]</scope>
    <source>
        <strain evidence="4">DSM 44208</strain>
    </source>
</reference>
<dbReference type="Pfam" id="PF13581">
    <property type="entry name" value="HATPase_c_2"/>
    <property type="match status" value="1"/>
</dbReference>
<dbReference type="STRING" id="1523247.SAMN05660464_1186"/>
<keyword evidence="1" id="KW-0808">Transferase</keyword>
<gene>
    <name evidence="3" type="ORF">SAMN05660464_1186</name>
</gene>
<dbReference type="Gene3D" id="3.30.565.10">
    <property type="entry name" value="Histidine kinase-like ATPase, C-terminal domain"/>
    <property type="match status" value="1"/>
</dbReference>
<accession>A0A1I5K205</accession>
<evidence type="ECO:0000313" key="4">
    <source>
        <dbReference type="Proteomes" id="UP000198857"/>
    </source>
</evidence>
<dbReference type="OrthoDB" id="3297757at2"/>
<keyword evidence="1" id="KW-0723">Serine/threonine-protein kinase</keyword>
<name>A0A1I5K205_9ACTN</name>
<organism evidence="3 4">
    <name type="scientific">Geodermatophilus dictyosporus</name>
    <dbReference type="NCBI Taxonomy" id="1523247"/>
    <lineage>
        <taxon>Bacteria</taxon>
        <taxon>Bacillati</taxon>
        <taxon>Actinomycetota</taxon>
        <taxon>Actinomycetes</taxon>
        <taxon>Geodermatophilales</taxon>
        <taxon>Geodermatophilaceae</taxon>
        <taxon>Geodermatophilus</taxon>
    </lineage>
</organism>
<dbReference type="InterPro" id="IPR050267">
    <property type="entry name" value="Anti-sigma-factor_SerPK"/>
</dbReference>
<dbReference type="GO" id="GO:0004674">
    <property type="term" value="F:protein serine/threonine kinase activity"/>
    <property type="evidence" value="ECO:0007669"/>
    <property type="project" value="UniProtKB-KW"/>
</dbReference>
<keyword evidence="1" id="KW-0418">Kinase</keyword>
<dbReference type="PANTHER" id="PTHR35526">
    <property type="entry name" value="ANTI-SIGMA-F FACTOR RSBW-RELATED"/>
    <property type="match status" value="1"/>
</dbReference>
<dbReference type="CDD" id="cd16936">
    <property type="entry name" value="HATPase_RsbW-like"/>
    <property type="match status" value="1"/>
</dbReference>